<dbReference type="GO" id="GO:0005634">
    <property type="term" value="C:nucleus"/>
    <property type="evidence" value="ECO:0007669"/>
    <property type="project" value="UniProtKB-SubCell"/>
</dbReference>
<feature type="compositionally biased region" description="Pro residues" evidence="7">
    <location>
        <begin position="410"/>
        <end position="420"/>
    </location>
</feature>
<evidence type="ECO:0000313" key="11">
    <source>
        <dbReference type="Proteomes" id="UP000245884"/>
    </source>
</evidence>
<evidence type="ECO:0000259" key="8">
    <source>
        <dbReference type="PROSITE" id="PS50157"/>
    </source>
</evidence>
<dbReference type="AlphaFoldDB" id="A0A316V134"/>
<evidence type="ECO:0000256" key="7">
    <source>
        <dbReference type="SAM" id="MobiDB-lite"/>
    </source>
</evidence>
<dbReference type="InterPro" id="IPR013087">
    <property type="entry name" value="Znf_C2H2_type"/>
</dbReference>
<accession>A0A316V134</accession>
<proteinExistence type="predicted"/>
<keyword evidence="2" id="KW-0479">Metal-binding</keyword>
<gene>
    <name evidence="10" type="ORF">BDZ90DRAFT_229712</name>
</gene>
<evidence type="ECO:0000259" key="9">
    <source>
        <dbReference type="PROSITE" id="PS50808"/>
    </source>
</evidence>
<organism evidence="10 11">
    <name type="scientific">Jaminaea rosea</name>
    <dbReference type="NCBI Taxonomy" id="1569628"/>
    <lineage>
        <taxon>Eukaryota</taxon>
        <taxon>Fungi</taxon>
        <taxon>Dikarya</taxon>
        <taxon>Basidiomycota</taxon>
        <taxon>Ustilaginomycotina</taxon>
        <taxon>Exobasidiomycetes</taxon>
        <taxon>Microstromatales</taxon>
        <taxon>Microstromatales incertae sedis</taxon>
        <taxon>Jaminaea</taxon>
    </lineage>
</organism>
<dbReference type="PANTHER" id="PTHR23215:SF0">
    <property type="entry name" value="BUB3-INTERACTING AND GLEBS MOTIF-CONTAINING PROTEIN ZNF207"/>
    <property type="match status" value="1"/>
</dbReference>
<feature type="compositionally biased region" description="Pro residues" evidence="7">
    <location>
        <begin position="223"/>
        <end position="235"/>
    </location>
</feature>
<evidence type="ECO:0000313" key="10">
    <source>
        <dbReference type="EMBL" id="PWN30708.1"/>
    </source>
</evidence>
<dbReference type="CDD" id="cd20908">
    <property type="entry name" value="SUF4-like"/>
    <property type="match status" value="1"/>
</dbReference>
<dbReference type="OrthoDB" id="1306014at2759"/>
<protein>
    <recommendedName>
        <fullName evidence="12">C2H2-type domain-containing protein</fullName>
    </recommendedName>
</protein>
<dbReference type="Proteomes" id="UP000245884">
    <property type="component" value="Unassembled WGS sequence"/>
</dbReference>
<keyword evidence="3 6" id="KW-0863">Zinc-finger</keyword>
<evidence type="ECO:0000256" key="3">
    <source>
        <dbReference type="ARBA" id="ARBA00022771"/>
    </source>
</evidence>
<sequence length="515" mass="54327">MAKKKKQQMEAWCWYCDREFEDEKVLLQHQKAKHYKCPFCPRRLNTAGGLTVHLHQVHKQEPTVIENALPGRESFDIEIYGMVGIPEADLAAWRTKKEAEGQGSSGQPSAKRQKIENVALTPEQLKAQLEAHKALMSGQALPPGAVLPPAGFGTAMSPPPPRPPSAMPAYSGPPPGFGMTGPPPGYGRPLPPGMPPYSGPPPSLSSQPWQQPPPGQAPHQYTGPPPPNITIPVPSPHQRAIKEGAKSRMVYADQNLSPEEKMAMSSKYQYSDPDDPPQRQHTQQQQQQASTSTSATAYGAGSPPPPTMHQQQQPYYGGPPPSIGNYAPGGSASPYGYTRPPPQSGYAVSPSPYPAAAAAVTPVYARSASPSVPPPSFSSPPPPAPQQYGGPPPPIAYGNGSAQQAQSYPAVPPGASPPSSRPEDNTAEALARTNAGVASADGQARGQREAEVRHMEAKAEGLGDRPSADDQGEGQPGSGVMDAAEGNEALKAQDAQGGEKVKSTPGRRARAADLF</sequence>
<evidence type="ECO:0000256" key="6">
    <source>
        <dbReference type="PROSITE-ProRule" id="PRU00042"/>
    </source>
</evidence>
<comment type="subcellular location">
    <subcellularLocation>
        <location evidence="1">Nucleus</location>
    </subcellularLocation>
</comment>
<feature type="compositionally biased region" description="Basic and acidic residues" evidence="7">
    <location>
        <begin position="446"/>
        <end position="468"/>
    </location>
</feature>
<dbReference type="EMBL" id="KZ819662">
    <property type="protein sequence ID" value="PWN30708.1"/>
    <property type="molecule type" value="Genomic_DNA"/>
</dbReference>
<dbReference type="RefSeq" id="XP_025365320.1">
    <property type="nucleotide sequence ID" value="XM_025505184.1"/>
</dbReference>
<feature type="compositionally biased region" description="Low complexity" evidence="7">
    <location>
        <begin position="346"/>
        <end position="370"/>
    </location>
</feature>
<keyword evidence="4" id="KW-0862">Zinc</keyword>
<dbReference type="PROSITE" id="PS00028">
    <property type="entry name" value="ZINC_FINGER_C2H2_1"/>
    <property type="match status" value="1"/>
</dbReference>
<feature type="region of interest" description="Disordered" evidence="7">
    <location>
        <begin position="94"/>
        <end position="115"/>
    </location>
</feature>
<dbReference type="PROSITE" id="PS50157">
    <property type="entry name" value="ZINC_FINGER_C2H2_2"/>
    <property type="match status" value="1"/>
</dbReference>
<dbReference type="GO" id="GO:0003677">
    <property type="term" value="F:DNA binding"/>
    <property type="evidence" value="ECO:0007669"/>
    <property type="project" value="InterPro"/>
</dbReference>
<dbReference type="STRING" id="1569628.A0A316V134"/>
<dbReference type="Gene3D" id="3.30.160.60">
    <property type="entry name" value="Classic Zinc Finger"/>
    <property type="match status" value="1"/>
</dbReference>
<feature type="compositionally biased region" description="Low complexity" evidence="7">
    <location>
        <begin position="282"/>
        <end position="297"/>
    </location>
</feature>
<dbReference type="PANTHER" id="PTHR23215">
    <property type="entry name" value="ZINC FINGER PROTEIN 207"/>
    <property type="match status" value="1"/>
</dbReference>
<feature type="compositionally biased region" description="Low complexity" evidence="7">
    <location>
        <begin position="140"/>
        <end position="156"/>
    </location>
</feature>
<dbReference type="SUPFAM" id="SSF57667">
    <property type="entry name" value="beta-beta-alpha zinc fingers"/>
    <property type="match status" value="1"/>
</dbReference>
<dbReference type="GO" id="GO:0008270">
    <property type="term" value="F:zinc ion binding"/>
    <property type="evidence" value="ECO:0007669"/>
    <property type="project" value="UniProtKB-KW"/>
</dbReference>
<evidence type="ECO:0000256" key="2">
    <source>
        <dbReference type="ARBA" id="ARBA00022723"/>
    </source>
</evidence>
<dbReference type="SMART" id="SM00355">
    <property type="entry name" value="ZnF_C2H2"/>
    <property type="match status" value="2"/>
</dbReference>
<reference evidence="10 11" key="1">
    <citation type="journal article" date="2018" name="Mol. Biol. Evol.">
        <title>Broad Genomic Sampling Reveals a Smut Pathogenic Ancestry of the Fungal Clade Ustilaginomycotina.</title>
        <authorList>
            <person name="Kijpornyongpan T."/>
            <person name="Mondo S.J."/>
            <person name="Barry K."/>
            <person name="Sandor L."/>
            <person name="Lee J."/>
            <person name="Lipzen A."/>
            <person name="Pangilinan J."/>
            <person name="LaButti K."/>
            <person name="Hainaut M."/>
            <person name="Henrissat B."/>
            <person name="Grigoriev I.V."/>
            <person name="Spatafora J.W."/>
            <person name="Aime M.C."/>
        </authorList>
    </citation>
    <scope>NUCLEOTIDE SEQUENCE [LARGE SCALE GENOMIC DNA]</scope>
    <source>
        <strain evidence="10 11">MCA 5214</strain>
    </source>
</reference>
<dbReference type="InterPro" id="IPR003656">
    <property type="entry name" value="Znf_BED"/>
</dbReference>
<feature type="region of interest" description="Disordered" evidence="7">
    <location>
        <begin position="140"/>
        <end position="515"/>
    </location>
</feature>
<keyword evidence="11" id="KW-1185">Reference proteome</keyword>
<feature type="compositionally biased region" description="Pro residues" evidence="7">
    <location>
        <begin position="157"/>
        <end position="203"/>
    </location>
</feature>
<dbReference type="GeneID" id="37027007"/>
<dbReference type="InterPro" id="IPR036236">
    <property type="entry name" value="Znf_C2H2_sf"/>
</dbReference>
<evidence type="ECO:0000256" key="5">
    <source>
        <dbReference type="ARBA" id="ARBA00023242"/>
    </source>
</evidence>
<feature type="domain" description="BED-type" evidence="9">
    <location>
        <begin position="6"/>
        <end position="65"/>
    </location>
</feature>
<name>A0A316V134_9BASI</name>
<evidence type="ECO:0000256" key="4">
    <source>
        <dbReference type="ARBA" id="ARBA00022833"/>
    </source>
</evidence>
<evidence type="ECO:0008006" key="12">
    <source>
        <dbReference type="Google" id="ProtNLM"/>
    </source>
</evidence>
<feature type="domain" description="C2H2-type" evidence="8">
    <location>
        <begin position="35"/>
        <end position="63"/>
    </location>
</feature>
<dbReference type="PROSITE" id="PS50808">
    <property type="entry name" value="ZF_BED"/>
    <property type="match status" value="1"/>
</dbReference>
<feature type="compositionally biased region" description="Pro residues" evidence="7">
    <location>
        <begin position="371"/>
        <end position="395"/>
    </location>
</feature>
<keyword evidence="5" id="KW-0539">Nucleus</keyword>
<evidence type="ECO:0000256" key="1">
    <source>
        <dbReference type="ARBA" id="ARBA00004123"/>
    </source>
</evidence>